<dbReference type="PANTHER" id="PTHR32194:SF0">
    <property type="entry name" value="ATP-DEPENDENT PROTEASE SUBUNIT HSLV"/>
    <property type="match status" value="1"/>
</dbReference>
<dbReference type="SUPFAM" id="SSF56235">
    <property type="entry name" value="N-terminal nucleophile aminohydrolases (Ntn hydrolases)"/>
    <property type="match status" value="1"/>
</dbReference>
<evidence type="ECO:0000256" key="4">
    <source>
        <dbReference type="ARBA" id="ARBA00022533"/>
    </source>
</evidence>
<dbReference type="MEROPS" id="T01.006"/>
<evidence type="ECO:0000256" key="10">
    <source>
        <dbReference type="HAMAP-Rule" id="MF_00248"/>
    </source>
</evidence>
<feature type="binding site" evidence="10">
    <location>
        <position position="166"/>
    </location>
    <ligand>
        <name>Na(+)</name>
        <dbReference type="ChEBI" id="CHEBI:29101"/>
    </ligand>
</feature>
<evidence type="ECO:0000256" key="9">
    <source>
        <dbReference type="ARBA" id="ARBA00023053"/>
    </source>
</evidence>
<feature type="binding site" evidence="10">
    <location>
        <position position="163"/>
    </location>
    <ligand>
        <name>Na(+)</name>
        <dbReference type="ChEBI" id="CHEBI:29101"/>
    </ligand>
</feature>
<accession>G8QXD3</accession>
<dbReference type="NCBIfam" id="TIGR03692">
    <property type="entry name" value="ATP_dep_HslV"/>
    <property type="match status" value="1"/>
</dbReference>
<dbReference type="HAMAP" id="MF_00248">
    <property type="entry name" value="HslV"/>
    <property type="match status" value="1"/>
</dbReference>
<proteinExistence type="inferred from homology"/>
<keyword evidence="7 10" id="KW-0479">Metal-binding</keyword>
<organism evidence="11 12">
    <name type="scientific">Sphaerochaeta pleomorpha (strain ATCC BAA-1885 / DSM 22778 / Grapes)</name>
    <dbReference type="NCBI Taxonomy" id="158190"/>
    <lineage>
        <taxon>Bacteria</taxon>
        <taxon>Pseudomonadati</taxon>
        <taxon>Spirochaetota</taxon>
        <taxon>Spirochaetia</taxon>
        <taxon>Spirochaetales</taxon>
        <taxon>Sphaerochaetaceae</taxon>
        <taxon>Sphaerochaeta</taxon>
    </lineage>
</organism>
<dbReference type="HOGENOM" id="CLU_093872_1_0_12"/>
<name>G8QXD3_SPHPG</name>
<feature type="active site" evidence="10">
    <location>
        <position position="7"/>
    </location>
</feature>
<feature type="binding site" evidence="10">
    <location>
        <position position="169"/>
    </location>
    <ligand>
        <name>Na(+)</name>
        <dbReference type="ChEBI" id="CHEBI:29101"/>
    </ligand>
</feature>
<dbReference type="GO" id="GO:0005839">
    <property type="term" value="C:proteasome core complex"/>
    <property type="evidence" value="ECO:0007669"/>
    <property type="project" value="InterPro"/>
</dbReference>
<keyword evidence="3 10" id="KW-0963">Cytoplasm</keyword>
<comment type="function">
    <text evidence="10">Protease subunit of a proteasome-like degradation complex believed to be a general protein degrading machinery.</text>
</comment>
<comment type="similarity">
    <text evidence="2 10">Belongs to the peptidase T1B family. HslV subfamily.</text>
</comment>
<evidence type="ECO:0000256" key="3">
    <source>
        <dbReference type="ARBA" id="ARBA00022490"/>
    </source>
</evidence>
<dbReference type="AlphaFoldDB" id="G8QXD3"/>
<dbReference type="GO" id="GO:0004298">
    <property type="term" value="F:threonine-type endopeptidase activity"/>
    <property type="evidence" value="ECO:0007669"/>
    <property type="project" value="UniProtKB-KW"/>
</dbReference>
<reference evidence="11 12" key="1">
    <citation type="submission" date="2011-11" db="EMBL/GenBank/DDBJ databases">
        <title>Complete sequence of Spirochaeta sp. grapes.</title>
        <authorList>
            <consortium name="US DOE Joint Genome Institute"/>
            <person name="Lucas S."/>
            <person name="Han J."/>
            <person name="Lapidus A."/>
            <person name="Cheng J.-F."/>
            <person name="Goodwin L."/>
            <person name="Pitluck S."/>
            <person name="Peters L."/>
            <person name="Ovchinnikova G."/>
            <person name="Munk A.C."/>
            <person name="Detter J.C."/>
            <person name="Han C."/>
            <person name="Tapia R."/>
            <person name="Land M."/>
            <person name="Hauser L."/>
            <person name="Kyrpides N."/>
            <person name="Ivanova N."/>
            <person name="Pagani I."/>
            <person name="Ritalahtilisa K."/>
            <person name="Loeffler F."/>
            <person name="Woyke T."/>
        </authorList>
    </citation>
    <scope>NUCLEOTIDE SEQUENCE [LARGE SCALE GENOMIC DNA]</scope>
    <source>
        <strain evidence="12">ATCC BAA-1885 / DSM 22778 / Grapes</strain>
    </source>
</reference>
<dbReference type="eggNOG" id="COG5405">
    <property type="taxonomic scope" value="Bacteria"/>
</dbReference>
<dbReference type="RefSeq" id="WP_014269283.1">
    <property type="nucleotide sequence ID" value="NC_016633.1"/>
</dbReference>
<dbReference type="PROSITE" id="PS51476">
    <property type="entry name" value="PROTEASOME_BETA_2"/>
    <property type="match status" value="1"/>
</dbReference>
<dbReference type="Proteomes" id="UP000005632">
    <property type="component" value="Chromosome"/>
</dbReference>
<dbReference type="Gene3D" id="3.60.20.10">
    <property type="entry name" value="Glutamine Phosphoribosylpyrophosphate, subunit 1, domain 1"/>
    <property type="match status" value="1"/>
</dbReference>
<dbReference type="EMBL" id="CP003155">
    <property type="protein sequence ID" value="AEV28434.1"/>
    <property type="molecule type" value="Genomic_DNA"/>
</dbReference>
<dbReference type="GO" id="GO:0009376">
    <property type="term" value="C:HslUV protease complex"/>
    <property type="evidence" value="ECO:0007669"/>
    <property type="project" value="UniProtKB-UniRule"/>
</dbReference>
<keyword evidence="4 10" id="KW-0021">Allosteric enzyme</keyword>
<keyword evidence="5 10" id="KW-0645">Protease</keyword>
<comment type="catalytic activity">
    <reaction evidence="10">
        <text>ATP-dependent cleavage of peptide bonds with broad specificity.</text>
        <dbReference type="EC" id="3.4.25.2"/>
    </reaction>
</comment>
<dbReference type="PIRSF" id="PIRSF039093">
    <property type="entry name" value="HslV"/>
    <property type="match status" value="1"/>
</dbReference>
<evidence type="ECO:0000256" key="8">
    <source>
        <dbReference type="ARBA" id="ARBA00022801"/>
    </source>
</evidence>
<protein>
    <recommendedName>
        <fullName evidence="10">ATP-dependent protease subunit HslV</fullName>
        <ecNumber evidence="10">3.4.25.2</ecNumber>
    </recommendedName>
</protein>
<dbReference type="CDD" id="cd01913">
    <property type="entry name" value="protease_HslV"/>
    <property type="match status" value="1"/>
</dbReference>
<dbReference type="InterPro" id="IPR029055">
    <property type="entry name" value="Ntn_hydrolases_N"/>
</dbReference>
<dbReference type="InterPro" id="IPR023333">
    <property type="entry name" value="Proteasome_suB-type"/>
</dbReference>
<keyword evidence="9 10" id="KW-0915">Sodium</keyword>
<keyword evidence="8 10" id="KW-0378">Hydrolase</keyword>
<dbReference type="GO" id="GO:0051603">
    <property type="term" value="P:proteolysis involved in protein catabolic process"/>
    <property type="evidence" value="ECO:0007669"/>
    <property type="project" value="InterPro"/>
</dbReference>
<evidence type="ECO:0000256" key="5">
    <source>
        <dbReference type="ARBA" id="ARBA00022670"/>
    </source>
</evidence>
<dbReference type="NCBIfam" id="NF003964">
    <property type="entry name" value="PRK05456.1"/>
    <property type="match status" value="1"/>
</dbReference>
<dbReference type="Pfam" id="PF00227">
    <property type="entry name" value="Proteasome"/>
    <property type="match status" value="1"/>
</dbReference>
<dbReference type="STRING" id="158190.SpiGrapes_0585"/>
<evidence type="ECO:0000313" key="12">
    <source>
        <dbReference type="Proteomes" id="UP000005632"/>
    </source>
</evidence>
<keyword evidence="12" id="KW-1185">Reference proteome</keyword>
<dbReference type="PANTHER" id="PTHR32194">
    <property type="entry name" value="METALLOPROTEASE TLDD"/>
    <property type="match status" value="1"/>
</dbReference>
<evidence type="ECO:0000256" key="6">
    <source>
        <dbReference type="ARBA" id="ARBA00022698"/>
    </source>
</evidence>
<comment type="subunit">
    <text evidence="10">A double ring-shaped homohexamer of HslV is capped on each side by a ring-shaped HslU homohexamer. The assembly of the HslU/HslV complex is dependent on binding of ATP.</text>
</comment>
<dbReference type="InterPro" id="IPR001353">
    <property type="entry name" value="Proteasome_sua/b"/>
</dbReference>
<sequence length="178" mass="18898">MSSFKGTTIVAVRKNGHVAIAGDGQVTAGDTILKGNAHKVRTLYDGKVITGFAGTTADAFTLFELFEQKLKQYGGDLTRSAVELAKQWRTDKQLRQLEAMMLVSDGKKIFLINGAGDVVDPERDAIGIGSGGNFALAGALAYLDSAPELSAKEIAVKSVLIASTLCIYTDDSIIVEEL</sequence>
<dbReference type="InterPro" id="IPR022281">
    <property type="entry name" value="ATP-dep_Prtase_HsIV_su"/>
</dbReference>
<evidence type="ECO:0000256" key="1">
    <source>
        <dbReference type="ARBA" id="ARBA00004496"/>
    </source>
</evidence>
<dbReference type="KEGG" id="sgp:SpiGrapes_0585"/>
<keyword evidence="6 10" id="KW-0888">Threonine protease</keyword>
<dbReference type="OrthoDB" id="9804884at2"/>
<dbReference type="GO" id="GO:0046872">
    <property type="term" value="F:metal ion binding"/>
    <property type="evidence" value="ECO:0007669"/>
    <property type="project" value="UniProtKB-KW"/>
</dbReference>
<dbReference type="EC" id="3.4.25.2" evidence="10"/>
<gene>
    <name evidence="10" type="primary">hslV</name>
    <name evidence="11" type="ordered locus">SpiGrapes_0585</name>
</gene>
<evidence type="ECO:0000256" key="7">
    <source>
        <dbReference type="ARBA" id="ARBA00022723"/>
    </source>
</evidence>
<evidence type="ECO:0000256" key="2">
    <source>
        <dbReference type="ARBA" id="ARBA00006053"/>
    </source>
</evidence>
<comment type="subcellular location">
    <subcellularLocation>
        <location evidence="1 10">Cytoplasm</location>
    </subcellularLocation>
</comment>
<comment type="activity regulation">
    <text evidence="10">Allosterically activated by HslU binding.</text>
</comment>
<evidence type="ECO:0000313" key="11">
    <source>
        <dbReference type="EMBL" id="AEV28434.1"/>
    </source>
</evidence>